<dbReference type="EMBL" id="AWFH01000056">
    <property type="protein sequence ID" value="KCZ58452.1"/>
    <property type="molecule type" value="Genomic_DNA"/>
</dbReference>
<gene>
    <name evidence="2" type="ORF">DCG65_06080</name>
    <name evidence="3" type="ORF">DD728_13885</name>
    <name evidence="4" type="ORF">HY36_08715</name>
</gene>
<dbReference type="STRING" id="1280948.HY36_08715"/>
<reference evidence="6 7" key="2">
    <citation type="journal article" date="2018" name="Nat. Biotechnol.">
        <title>A standardized bacterial taxonomy based on genome phylogeny substantially revises the tree of life.</title>
        <authorList>
            <person name="Parks D.H."/>
            <person name="Chuvochina M."/>
            <person name="Waite D.W."/>
            <person name="Rinke C."/>
            <person name="Skarshewski A."/>
            <person name="Chaumeil P.A."/>
            <person name="Hugenholtz P."/>
        </authorList>
    </citation>
    <scope>NUCLEOTIDE SEQUENCE [LARGE SCALE GENOMIC DNA]</scope>
    <source>
        <strain evidence="3">UBA10378</strain>
        <strain evidence="2">UBA8557</strain>
    </source>
</reference>
<comment type="caution">
    <text evidence="4">The sequence shown here is derived from an EMBL/GenBank/DDBJ whole genome shotgun (WGS) entry which is preliminary data.</text>
</comment>
<keyword evidence="1" id="KW-0472">Membrane</keyword>
<sequence>MTIILFILLGFTVFALLLALQMRWMISVALRRALSEKFGGLPSDVAYRQGVVDAGRRVSHNDVSEHLNTTYPNQLGHLRLARRVSIYTLPLIIALLVVLRFGLEAF</sequence>
<keyword evidence="1" id="KW-0812">Transmembrane</keyword>
<organism evidence="4 5">
    <name type="scientific">Hyphomonas atlantica</name>
    <dbReference type="NCBI Taxonomy" id="1280948"/>
    <lineage>
        <taxon>Bacteria</taxon>
        <taxon>Pseudomonadati</taxon>
        <taxon>Pseudomonadota</taxon>
        <taxon>Alphaproteobacteria</taxon>
        <taxon>Hyphomonadales</taxon>
        <taxon>Hyphomonadaceae</taxon>
        <taxon>Hyphomonas</taxon>
    </lineage>
</organism>
<dbReference type="AlphaFoldDB" id="A0A059DY28"/>
<dbReference type="Proteomes" id="UP000024547">
    <property type="component" value="Unassembled WGS sequence"/>
</dbReference>
<accession>A0A059DY28</accession>
<keyword evidence="5" id="KW-1185">Reference proteome</keyword>
<reference evidence="4 5" key="1">
    <citation type="journal article" date="2014" name="Antonie Van Leeuwenhoek">
        <title>Hyphomonas beringensis sp. nov. and Hyphomonas chukchiensis sp. nov., isolated from surface seawater of the Bering Sea and Chukchi Sea.</title>
        <authorList>
            <person name="Li C."/>
            <person name="Lai Q."/>
            <person name="Li G."/>
            <person name="Dong C."/>
            <person name="Wang J."/>
            <person name="Liao Y."/>
            <person name="Shao Z."/>
        </authorList>
    </citation>
    <scope>NUCLEOTIDE SEQUENCE [LARGE SCALE GENOMIC DNA]</scope>
    <source>
        <strain evidence="4 5">22II1-22F38</strain>
    </source>
</reference>
<dbReference type="eggNOG" id="ENOG5031AG4">
    <property type="taxonomic scope" value="Bacteria"/>
</dbReference>
<dbReference type="Proteomes" id="UP000259173">
    <property type="component" value="Unassembled WGS sequence"/>
</dbReference>
<protein>
    <submittedName>
        <fullName evidence="4">Uncharacterized protein</fullName>
    </submittedName>
</protein>
<dbReference type="RefSeq" id="WP_035554195.1">
    <property type="nucleotide sequence ID" value="NZ_AWFH01000056.1"/>
</dbReference>
<evidence type="ECO:0000256" key="1">
    <source>
        <dbReference type="SAM" id="Phobius"/>
    </source>
</evidence>
<evidence type="ECO:0000313" key="6">
    <source>
        <dbReference type="Proteomes" id="UP000259173"/>
    </source>
</evidence>
<evidence type="ECO:0000313" key="2">
    <source>
        <dbReference type="EMBL" id="HAE94108.1"/>
    </source>
</evidence>
<dbReference type="EMBL" id="DOGS01000278">
    <property type="protein sequence ID" value="HBQ49943.1"/>
    <property type="molecule type" value="Genomic_DNA"/>
</dbReference>
<name>A0A059DY28_9PROT</name>
<dbReference type="PATRIC" id="fig|1280948.3.peg.2865"/>
<evidence type="ECO:0000313" key="7">
    <source>
        <dbReference type="Proteomes" id="UP000263957"/>
    </source>
</evidence>
<keyword evidence="1" id="KW-1133">Transmembrane helix</keyword>
<dbReference type="Proteomes" id="UP000263957">
    <property type="component" value="Unassembled WGS sequence"/>
</dbReference>
<proteinExistence type="predicted"/>
<dbReference type="EMBL" id="DMBR01000185">
    <property type="protein sequence ID" value="HAE94108.1"/>
    <property type="molecule type" value="Genomic_DNA"/>
</dbReference>
<evidence type="ECO:0000313" key="5">
    <source>
        <dbReference type="Proteomes" id="UP000024547"/>
    </source>
</evidence>
<evidence type="ECO:0000313" key="3">
    <source>
        <dbReference type="EMBL" id="HBQ49943.1"/>
    </source>
</evidence>
<feature type="transmembrane region" description="Helical" evidence="1">
    <location>
        <begin position="84"/>
        <end position="103"/>
    </location>
</feature>
<dbReference type="OrthoDB" id="7619872at2"/>
<evidence type="ECO:0000313" key="4">
    <source>
        <dbReference type="EMBL" id="KCZ58452.1"/>
    </source>
</evidence>